<dbReference type="InterPro" id="IPR005584">
    <property type="entry name" value="DNA_gyrase_inhibitor_YacG"/>
</dbReference>
<keyword evidence="5" id="KW-1185">Reference proteome</keyword>
<organism evidence="4 5">
    <name type="scientific">Bdellovibrio bacteriovorus</name>
    <dbReference type="NCBI Taxonomy" id="959"/>
    <lineage>
        <taxon>Bacteria</taxon>
        <taxon>Pseudomonadati</taxon>
        <taxon>Bdellovibrionota</taxon>
        <taxon>Bdellovibrionia</taxon>
        <taxon>Bdellovibrionales</taxon>
        <taxon>Pseudobdellovibrionaceae</taxon>
        <taxon>Bdellovibrio</taxon>
    </lineage>
</organism>
<dbReference type="GO" id="GO:0006355">
    <property type="term" value="P:regulation of DNA-templated transcription"/>
    <property type="evidence" value="ECO:0007669"/>
    <property type="project" value="InterPro"/>
</dbReference>
<evidence type="ECO:0000256" key="2">
    <source>
        <dbReference type="ARBA" id="ARBA00022833"/>
    </source>
</evidence>
<reference evidence="4 5" key="1">
    <citation type="submission" date="2016-03" db="EMBL/GenBank/DDBJ databases">
        <authorList>
            <person name="Ploux O."/>
        </authorList>
    </citation>
    <scope>NUCLEOTIDE SEQUENCE [LARGE SCALE GENOMIC DNA]</scope>
    <source>
        <strain evidence="4 5">R0</strain>
    </source>
</reference>
<name>A0A150WNU7_BDEBC</name>
<keyword evidence="2" id="KW-0862">Zinc</keyword>
<evidence type="ECO:0000256" key="1">
    <source>
        <dbReference type="ARBA" id="ARBA00022723"/>
    </source>
</evidence>
<dbReference type="AlphaFoldDB" id="A0A150WNU7"/>
<dbReference type="SUPFAM" id="SSF57716">
    <property type="entry name" value="Glucocorticoid receptor-like (DNA-binding domain)"/>
    <property type="match status" value="1"/>
</dbReference>
<dbReference type="Pfam" id="PF03884">
    <property type="entry name" value="YacG"/>
    <property type="match status" value="1"/>
</dbReference>
<proteinExistence type="inferred from homology"/>
<dbReference type="PANTHER" id="PTHR36150:SF1">
    <property type="entry name" value="DNA GYRASE INHIBITOR YACG"/>
    <property type="match status" value="1"/>
</dbReference>
<dbReference type="RefSeq" id="WP_061833749.1">
    <property type="nucleotide sequence ID" value="NZ_LUKE01000001.1"/>
</dbReference>
<sequence>MTENSKPREIKCPKCGKLTVYSSENAFRPFCSERCKTNDLGAWADESYRIPVAPSSSDSLSVGLDDDDWDDSESRH</sequence>
<dbReference type="OrthoDB" id="5297544at2"/>
<evidence type="ECO:0000313" key="5">
    <source>
        <dbReference type="Proteomes" id="UP000075320"/>
    </source>
</evidence>
<dbReference type="Gene3D" id="3.30.50.10">
    <property type="entry name" value="Erythroid Transcription Factor GATA-1, subunit A"/>
    <property type="match status" value="1"/>
</dbReference>
<dbReference type="InterPro" id="IPR013088">
    <property type="entry name" value="Znf_NHR/GATA"/>
</dbReference>
<dbReference type="Proteomes" id="UP000075320">
    <property type="component" value="Unassembled WGS sequence"/>
</dbReference>
<comment type="caution">
    <text evidence="4">The sequence shown here is derived from an EMBL/GenBank/DDBJ whole genome shotgun (WGS) entry which is preliminary data.</text>
</comment>
<keyword evidence="1" id="KW-0479">Metal-binding</keyword>
<gene>
    <name evidence="4" type="ORF">AZI86_03740</name>
</gene>
<dbReference type="HAMAP" id="MF_00649">
    <property type="entry name" value="DNA_gyrase_inhibitor_YacG"/>
    <property type="match status" value="1"/>
</dbReference>
<evidence type="ECO:0000256" key="3">
    <source>
        <dbReference type="SAM" id="MobiDB-lite"/>
    </source>
</evidence>
<dbReference type="GO" id="GO:0008270">
    <property type="term" value="F:zinc ion binding"/>
    <property type="evidence" value="ECO:0007669"/>
    <property type="project" value="InterPro"/>
</dbReference>
<feature type="compositionally biased region" description="Acidic residues" evidence="3">
    <location>
        <begin position="64"/>
        <end position="76"/>
    </location>
</feature>
<evidence type="ECO:0000313" key="4">
    <source>
        <dbReference type="EMBL" id="KYG66183.1"/>
    </source>
</evidence>
<dbReference type="EMBL" id="LUKE01000001">
    <property type="protein sequence ID" value="KYG66183.1"/>
    <property type="molecule type" value="Genomic_DNA"/>
</dbReference>
<dbReference type="PANTHER" id="PTHR36150">
    <property type="entry name" value="DNA GYRASE INHIBITOR YACG"/>
    <property type="match status" value="1"/>
</dbReference>
<feature type="region of interest" description="Disordered" evidence="3">
    <location>
        <begin position="52"/>
        <end position="76"/>
    </location>
</feature>
<accession>A0A150WNU7</accession>
<protein>
    <submittedName>
        <fullName evidence="4">Uncharacterized protein</fullName>
    </submittedName>
</protein>